<dbReference type="InterPro" id="IPR051834">
    <property type="entry name" value="RING_finger_E3_ligase"/>
</dbReference>
<dbReference type="AlphaFoldDB" id="A0A328DUS4"/>
<dbReference type="PROSITE" id="PS50089">
    <property type="entry name" value="ZF_RING_2"/>
    <property type="match status" value="1"/>
</dbReference>
<dbReference type="PANTHER" id="PTHR45931:SF3">
    <property type="entry name" value="RING ZINC FINGER-CONTAINING PROTEIN"/>
    <property type="match status" value="1"/>
</dbReference>
<evidence type="ECO:0000256" key="1">
    <source>
        <dbReference type="ARBA" id="ARBA00022723"/>
    </source>
</evidence>
<dbReference type="InterPro" id="IPR001841">
    <property type="entry name" value="Znf_RING"/>
</dbReference>
<keyword evidence="3" id="KW-0862">Zinc</keyword>
<dbReference type="InterPro" id="IPR013083">
    <property type="entry name" value="Znf_RING/FYVE/PHD"/>
</dbReference>
<dbReference type="SUPFAM" id="SSF57850">
    <property type="entry name" value="RING/U-box"/>
    <property type="match status" value="1"/>
</dbReference>
<dbReference type="GO" id="GO:0008270">
    <property type="term" value="F:zinc ion binding"/>
    <property type="evidence" value="ECO:0007669"/>
    <property type="project" value="UniProtKB-KW"/>
</dbReference>
<name>A0A328DUS4_9ASTE</name>
<protein>
    <recommendedName>
        <fullName evidence="5">RING-type domain-containing protein</fullName>
    </recommendedName>
</protein>
<evidence type="ECO:0000259" key="5">
    <source>
        <dbReference type="PROSITE" id="PS50089"/>
    </source>
</evidence>
<keyword evidence="7" id="KW-1185">Reference proteome</keyword>
<gene>
    <name evidence="6" type="ORF">DM860_005722</name>
</gene>
<organism evidence="6 7">
    <name type="scientific">Cuscuta australis</name>
    <dbReference type="NCBI Taxonomy" id="267555"/>
    <lineage>
        <taxon>Eukaryota</taxon>
        <taxon>Viridiplantae</taxon>
        <taxon>Streptophyta</taxon>
        <taxon>Embryophyta</taxon>
        <taxon>Tracheophyta</taxon>
        <taxon>Spermatophyta</taxon>
        <taxon>Magnoliopsida</taxon>
        <taxon>eudicotyledons</taxon>
        <taxon>Gunneridae</taxon>
        <taxon>Pentapetalae</taxon>
        <taxon>asterids</taxon>
        <taxon>lamiids</taxon>
        <taxon>Solanales</taxon>
        <taxon>Convolvulaceae</taxon>
        <taxon>Cuscuteae</taxon>
        <taxon>Cuscuta</taxon>
        <taxon>Cuscuta subgen. Grammica</taxon>
        <taxon>Cuscuta sect. Cleistogrammica</taxon>
    </lineage>
</organism>
<feature type="domain" description="RING-type" evidence="5">
    <location>
        <begin position="146"/>
        <end position="187"/>
    </location>
</feature>
<dbReference type="Gene3D" id="3.30.40.10">
    <property type="entry name" value="Zinc/RING finger domain, C3HC4 (zinc finger)"/>
    <property type="match status" value="1"/>
</dbReference>
<keyword evidence="1" id="KW-0479">Metal-binding</keyword>
<dbReference type="Proteomes" id="UP000249390">
    <property type="component" value="Unassembled WGS sequence"/>
</dbReference>
<dbReference type="SMART" id="SM00184">
    <property type="entry name" value="RING"/>
    <property type="match status" value="1"/>
</dbReference>
<dbReference type="Pfam" id="PF13639">
    <property type="entry name" value="zf-RING_2"/>
    <property type="match status" value="1"/>
</dbReference>
<dbReference type="GO" id="GO:0005634">
    <property type="term" value="C:nucleus"/>
    <property type="evidence" value="ECO:0007669"/>
    <property type="project" value="TreeGrafter"/>
</dbReference>
<dbReference type="GO" id="GO:0006511">
    <property type="term" value="P:ubiquitin-dependent protein catabolic process"/>
    <property type="evidence" value="ECO:0007669"/>
    <property type="project" value="TreeGrafter"/>
</dbReference>
<comment type="caution">
    <text evidence="6">The sequence shown here is derived from an EMBL/GenBank/DDBJ whole genome shotgun (WGS) entry which is preliminary data.</text>
</comment>
<dbReference type="PANTHER" id="PTHR45931">
    <property type="entry name" value="SI:CH211-59O9.10"/>
    <property type="match status" value="1"/>
</dbReference>
<dbReference type="GO" id="GO:0061630">
    <property type="term" value="F:ubiquitin protein ligase activity"/>
    <property type="evidence" value="ECO:0007669"/>
    <property type="project" value="TreeGrafter"/>
</dbReference>
<reference evidence="6 7" key="1">
    <citation type="submission" date="2018-06" db="EMBL/GenBank/DDBJ databases">
        <title>The Genome of Cuscuta australis (Dodder) Provides Insight into the Evolution of Plant Parasitism.</title>
        <authorList>
            <person name="Liu H."/>
        </authorList>
    </citation>
    <scope>NUCLEOTIDE SEQUENCE [LARGE SCALE GENOMIC DNA]</scope>
    <source>
        <strain evidence="7">cv. Yunnan</strain>
        <tissue evidence="6">Vines</tissue>
    </source>
</reference>
<evidence type="ECO:0000313" key="7">
    <source>
        <dbReference type="Proteomes" id="UP000249390"/>
    </source>
</evidence>
<keyword evidence="2 4" id="KW-0863">Zinc-finger</keyword>
<evidence type="ECO:0000313" key="6">
    <source>
        <dbReference type="EMBL" id="RAL48298.1"/>
    </source>
</evidence>
<evidence type="ECO:0000256" key="4">
    <source>
        <dbReference type="PROSITE-ProRule" id="PRU00175"/>
    </source>
</evidence>
<dbReference type="EMBL" id="NQVE01000098">
    <property type="protein sequence ID" value="RAL48298.1"/>
    <property type="molecule type" value="Genomic_DNA"/>
</dbReference>
<sequence>MCSSFSWGIVHPRERGLLFVNAGPGDPLDYLMELKPRGFSAREGILSWIYDYSEALFKTMTAVDDGRRPYRMCRLVFTVNEEDGSVVRASYLHYNSQGQVLDFVDDEYDSNAARSMAESLLRWEGIMNDLPPKALLLEEESDDGICVICHEEYGAGDMIGAVHCKHMFHDKCIRQWLRTEFRCPLCRTRVLGIIFQKHR</sequence>
<evidence type="ECO:0000256" key="3">
    <source>
        <dbReference type="ARBA" id="ARBA00022833"/>
    </source>
</evidence>
<evidence type="ECO:0000256" key="2">
    <source>
        <dbReference type="ARBA" id="ARBA00022771"/>
    </source>
</evidence>
<accession>A0A328DUS4</accession>
<proteinExistence type="predicted"/>